<dbReference type="EnsemblProtists" id="EOD20876">
    <property type="protein sequence ID" value="EOD20876"/>
    <property type="gene ID" value="EMIHUDRAFT_458475"/>
</dbReference>
<dbReference type="GO" id="GO:0008173">
    <property type="term" value="F:RNA methyltransferase activity"/>
    <property type="evidence" value="ECO:0007669"/>
    <property type="project" value="InterPro"/>
</dbReference>
<keyword evidence="1" id="KW-0489">Methyltransferase</keyword>
<evidence type="ECO:0000256" key="1">
    <source>
        <dbReference type="ARBA" id="ARBA00022603"/>
    </source>
</evidence>
<evidence type="ECO:0000256" key="2">
    <source>
        <dbReference type="ARBA" id="ARBA00022679"/>
    </source>
</evidence>
<dbReference type="Pfam" id="PF00588">
    <property type="entry name" value="SpoU_methylase"/>
    <property type="match status" value="1"/>
</dbReference>
<evidence type="ECO:0000313" key="5">
    <source>
        <dbReference type="Proteomes" id="UP000013827"/>
    </source>
</evidence>
<accession>A0A0D3JBJ1</accession>
<dbReference type="InterPro" id="IPR029028">
    <property type="entry name" value="Alpha/beta_knot_MTases"/>
</dbReference>
<evidence type="ECO:0000313" key="4">
    <source>
        <dbReference type="EnsemblProtists" id="EOD20876"/>
    </source>
</evidence>
<dbReference type="PANTHER" id="PTHR43191:SF7">
    <property type="entry name" value="OBP33PEP LIKE PROTEIN"/>
    <property type="match status" value="1"/>
</dbReference>
<reference evidence="4" key="2">
    <citation type="submission" date="2024-10" db="UniProtKB">
        <authorList>
            <consortium name="EnsemblProtists"/>
        </authorList>
    </citation>
    <scope>IDENTIFICATION</scope>
</reference>
<dbReference type="SUPFAM" id="SSF75217">
    <property type="entry name" value="alpha/beta knot"/>
    <property type="match status" value="1"/>
</dbReference>
<dbReference type="PANTHER" id="PTHR43191">
    <property type="entry name" value="RRNA METHYLTRANSFERASE 3"/>
    <property type="match status" value="1"/>
</dbReference>
<dbReference type="GO" id="GO:0003723">
    <property type="term" value="F:RNA binding"/>
    <property type="evidence" value="ECO:0007669"/>
    <property type="project" value="InterPro"/>
</dbReference>
<dbReference type="InterPro" id="IPR051259">
    <property type="entry name" value="rRNA_Methyltransferase"/>
</dbReference>
<protein>
    <recommendedName>
        <fullName evidence="3">tRNA/rRNA methyltransferase SpoU type domain-containing protein</fullName>
    </recommendedName>
</protein>
<keyword evidence="2" id="KW-0808">Transferase</keyword>
<dbReference type="InterPro" id="IPR001537">
    <property type="entry name" value="SpoU_MeTrfase"/>
</dbReference>
<keyword evidence="5" id="KW-1185">Reference proteome</keyword>
<dbReference type="KEGG" id="ehx:EMIHUDRAFT_458475"/>
<evidence type="ECO:0000259" key="3">
    <source>
        <dbReference type="Pfam" id="PF00588"/>
    </source>
</evidence>
<dbReference type="HOGENOM" id="CLU_066350_0_0_1"/>
<reference evidence="5" key="1">
    <citation type="journal article" date="2013" name="Nature">
        <title>Pan genome of the phytoplankton Emiliania underpins its global distribution.</title>
        <authorList>
            <person name="Read B.A."/>
            <person name="Kegel J."/>
            <person name="Klute M.J."/>
            <person name="Kuo A."/>
            <person name="Lefebvre S.C."/>
            <person name="Maumus F."/>
            <person name="Mayer C."/>
            <person name="Miller J."/>
            <person name="Monier A."/>
            <person name="Salamov A."/>
            <person name="Young J."/>
            <person name="Aguilar M."/>
            <person name="Claverie J.M."/>
            <person name="Frickenhaus S."/>
            <person name="Gonzalez K."/>
            <person name="Herman E.K."/>
            <person name="Lin Y.C."/>
            <person name="Napier J."/>
            <person name="Ogata H."/>
            <person name="Sarno A.F."/>
            <person name="Shmutz J."/>
            <person name="Schroeder D."/>
            <person name="de Vargas C."/>
            <person name="Verret F."/>
            <person name="von Dassow P."/>
            <person name="Valentin K."/>
            <person name="Van de Peer Y."/>
            <person name="Wheeler G."/>
            <person name="Dacks J.B."/>
            <person name="Delwiche C.F."/>
            <person name="Dyhrman S.T."/>
            <person name="Glockner G."/>
            <person name="John U."/>
            <person name="Richards T."/>
            <person name="Worden A.Z."/>
            <person name="Zhang X."/>
            <person name="Grigoriev I.V."/>
            <person name="Allen A.E."/>
            <person name="Bidle K."/>
            <person name="Borodovsky M."/>
            <person name="Bowler C."/>
            <person name="Brownlee C."/>
            <person name="Cock J.M."/>
            <person name="Elias M."/>
            <person name="Gladyshev V.N."/>
            <person name="Groth M."/>
            <person name="Guda C."/>
            <person name="Hadaegh A."/>
            <person name="Iglesias-Rodriguez M.D."/>
            <person name="Jenkins J."/>
            <person name="Jones B.M."/>
            <person name="Lawson T."/>
            <person name="Leese F."/>
            <person name="Lindquist E."/>
            <person name="Lobanov A."/>
            <person name="Lomsadze A."/>
            <person name="Malik S.B."/>
            <person name="Marsh M.E."/>
            <person name="Mackinder L."/>
            <person name="Mock T."/>
            <person name="Mueller-Roeber B."/>
            <person name="Pagarete A."/>
            <person name="Parker M."/>
            <person name="Probert I."/>
            <person name="Quesneville H."/>
            <person name="Raines C."/>
            <person name="Rensing S.A."/>
            <person name="Riano-Pachon D.M."/>
            <person name="Richier S."/>
            <person name="Rokitta S."/>
            <person name="Shiraiwa Y."/>
            <person name="Soanes D.M."/>
            <person name="van der Giezen M."/>
            <person name="Wahlund T.M."/>
            <person name="Williams B."/>
            <person name="Wilson W."/>
            <person name="Wolfe G."/>
            <person name="Wurch L.L."/>
        </authorList>
    </citation>
    <scope>NUCLEOTIDE SEQUENCE</scope>
</reference>
<feature type="domain" description="tRNA/rRNA methyltransferase SpoU type" evidence="3">
    <location>
        <begin position="224"/>
        <end position="357"/>
    </location>
</feature>
<dbReference type="PaxDb" id="2903-EOD20876"/>
<dbReference type="GO" id="GO:0032259">
    <property type="term" value="P:methylation"/>
    <property type="evidence" value="ECO:0007669"/>
    <property type="project" value="UniProtKB-KW"/>
</dbReference>
<dbReference type="RefSeq" id="XP_005773305.1">
    <property type="nucleotide sequence ID" value="XM_005773248.1"/>
</dbReference>
<dbReference type="GO" id="GO:0006396">
    <property type="term" value="P:RNA processing"/>
    <property type="evidence" value="ECO:0007669"/>
    <property type="project" value="InterPro"/>
</dbReference>
<dbReference type="InterPro" id="IPR029026">
    <property type="entry name" value="tRNA_m1G_MTases_N"/>
</dbReference>
<name>A0A0D3JBJ1_EMIH1</name>
<dbReference type="STRING" id="2903.R1ED08"/>
<dbReference type="GeneID" id="17266418"/>
<proteinExistence type="predicted"/>
<dbReference type="AlphaFoldDB" id="A0A0D3JBJ1"/>
<dbReference type="Proteomes" id="UP000013827">
    <property type="component" value="Unassembled WGS sequence"/>
</dbReference>
<organism evidence="4 5">
    <name type="scientific">Emiliania huxleyi (strain CCMP1516)</name>
    <dbReference type="NCBI Taxonomy" id="280463"/>
    <lineage>
        <taxon>Eukaryota</taxon>
        <taxon>Haptista</taxon>
        <taxon>Haptophyta</taxon>
        <taxon>Prymnesiophyceae</taxon>
        <taxon>Isochrysidales</taxon>
        <taxon>Noelaerhabdaceae</taxon>
        <taxon>Emiliania</taxon>
    </lineage>
</organism>
<dbReference type="Gene3D" id="3.40.1280.10">
    <property type="match status" value="1"/>
</dbReference>
<sequence>MSLRRTVDVPGTAAGWNDVTDQFVAALPPVPSALATVRAPSGCRLALIDPAILAVGPACDVAPRRLWGETVSLAVRDGSPLLPCSARLLVLGDGDPEASWEGGVLDVSIEAADPLLEQQRGAAGGEAFAQAALRTALAAGGADAAAVAALETAEEPSPASRVYETFVARWAEDVHGEALLPAARRAAHHILHLFREQAAAAAAYLRNNDAAVDAGRARLPAHRVHLVLDNVRSAYNVGSIFRTADTARCAEVITCGFTPHPPNPKLAKTAFGAIESAVRALQAGGAGGVAVYAMETTERSQAYSTVAFPPGGVALVLGNEQIGVDTDVLAAVDGIVEIPTFGVKNSLNVASAATVVVF</sequence>